<evidence type="ECO:0000313" key="2">
    <source>
        <dbReference type="Proteomes" id="UP000051888"/>
    </source>
</evidence>
<dbReference type="OrthoDB" id="2736584at2"/>
<proteinExistence type="predicted"/>
<reference evidence="1 2" key="1">
    <citation type="submission" date="2015-09" db="EMBL/GenBank/DDBJ databases">
        <title>Genome sequencing project for genomic taxonomy and phylogenomics of Bacillus-like bacteria.</title>
        <authorList>
            <person name="Liu B."/>
            <person name="Wang J."/>
            <person name="Zhu Y."/>
            <person name="Liu G."/>
            <person name="Chen Q."/>
            <person name="Chen Z."/>
            <person name="Lan J."/>
            <person name="Che J."/>
            <person name="Ge C."/>
            <person name="Shi H."/>
            <person name="Pan Z."/>
            <person name="Liu X."/>
        </authorList>
    </citation>
    <scope>NUCLEOTIDE SEQUENCE [LARGE SCALE GENOMIC DNA]</scope>
    <source>
        <strain evidence="1 2">LMG 18435</strain>
    </source>
</reference>
<evidence type="ECO:0000313" key="1">
    <source>
        <dbReference type="EMBL" id="KQL54533.1"/>
    </source>
</evidence>
<organism evidence="1 2">
    <name type="scientific">Heyndrickxia shackletonii</name>
    <dbReference type="NCBI Taxonomy" id="157838"/>
    <lineage>
        <taxon>Bacteria</taxon>
        <taxon>Bacillati</taxon>
        <taxon>Bacillota</taxon>
        <taxon>Bacilli</taxon>
        <taxon>Bacillales</taxon>
        <taxon>Bacillaceae</taxon>
        <taxon>Heyndrickxia</taxon>
    </lineage>
</organism>
<dbReference type="EMBL" id="LJJC01000004">
    <property type="protein sequence ID" value="KQL54533.1"/>
    <property type="molecule type" value="Genomic_DNA"/>
</dbReference>
<dbReference type="InterPro" id="IPR038449">
    <property type="entry name" value="SirA_sf"/>
</dbReference>
<dbReference type="AlphaFoldDB" id="A0A0Q3WZ14"/>
<dbReference type="Gene3D" id="3.30.310.250">
    <property type="entry name" value="Sporulation inhibitor of replication protein SirA"/>
    <property type="match status" value="1"/>
</dbReference>
<comment type="caution">
    <text evidence="1">The sequence shown here is derived from an EMBL/GenBank/DDBJ whole genome shotgun (WGS) entry which is preliminary data.</text>
</comment>
<dbReference type="Proteomes" id="UP000051888">
    <property type="component" value="Unassembled WGS sequence"/>
</dbReference>
<protein>
    <recommendedName>
        <fullName evidence="3">Sporulation inhibitor of replication protein SirA</fullName>
    </recommendedName>
</protein>
<evidence type="ECO:0008006" key="3">
    <source>
        <dbReference type="Google" id="ProtNLM"/>
    </source>
</evidence>
<dbReference type="RefSeq" id="WP_055740309.1">
    <property type="nucleotide sequence ID" value="NZ_JAAIWL010000051.1"/>
</dbReference>
<dbReference type="PATRIC" id="fig|157838.3.peg.3159"/>
<dbReference type="STRING" id="157838.AN964_14210"/>
<sequence length="146" mass="17737">MRSYQIYSIEKEVAEYYYGRERMFYDLFFQYLYVSGNLKEIIRKQIKYITKPLPILSIHHLMNQSLAKKNELIWDGRKYHMKGNTHENGVEFQLEEQKLLIQAWGNYDSESIFLEALRKFDGRLLAIDIENERFGWIKPIKERKFV</sequence>
<dbReference type="InterPro" id="IPR019683">
    <property type="entry name" value="SirA"/>
</dbReference>
<name>A0A0Q3WZ14_9BACI</name>
<dbReference type="Pfam" id="PF10747">
    <property type="entry name" value="SirA"/>
    <property type="match status" value="1"/>
</dbReference>
<accession>A0A0Q3WZ14</accession>
<keyword evidence="2" id="KW-1185">Reference proteome</keyword>
<gene>
    <name evidence="1" type="ORF">AN964_14210</name>
</gene>